<dbReference type="InterPro" id="IPR001611">
    <property type="entry name" value="Leu-rich_rpt"/>
</dbReference>
<dbReference type="AlphaFoldDB" id="A0A5B7IXL9"/>
<evidence type="ECO:0000313" key="4">
    <source>
        <dbReference type="Proteomes" id="UP000324222"/>
    </source>
</evidence>
<reference evidence="3 4" key="1">
    <citation type="submission" date="2019-05" db="EMBL/GenBank/DDBJ databases">
        <title>Another draft genome of Portunus trituberculatus and its Hox gene families provides insights of decapod evolution.</title>
        <authorList>
            <person name="Jeong J.-H."/>
            <person name="Song I."/>
            <person name="Kim S."/>
            <person name="Choi T."/>
            <person name="Kim D."/>
            <person name="Ryu S."/>
            <person name="Kim W."/>
        </authorList>
    </citation>
    <scope>NUCLEOTIDE SEQUENCE [LARGE SCALE GENOMIC DNA]</scope>
    <source>
        <tissue evidence="3">Muscle</tissue>
    </source>
</reference>
<keyword evidence="4" id="KW-1185">Reference proteome</keyword>
<dbReference type="InterPro" id="IPR003591">
    <property type="entry name" value="Leu-rich_rpt_typical-subtyp"/>
</dbReference>
<accession>A0A5B7IXL9</accession>
<evidence type="ECO:0000313" key="3">
    <source>
        <dbReference type="EMBL" id="MPC90371.1"/>
    </source>
</evidence>
<comment type="caution">
    <text evidence="3">The sequence shown here is derived from an EMBL/GenBank/DDBJ whole genome shotgun (WGS) entry which is preliminary data.</text>
</comment>
<organism evidence="3 4">
    <name type="scientific">Portunus trituberculatus</name>
    <name type="common">Swimming crab</name>
    <name type="synonym">Neptunus trituberculatus</name>
    <dbReference type="NCBI Taxonomy" id="210409"/>
    <lineage>
        <taxon>Eukaryota</taxon>
        <taxon>Metazoa</taxon>
        <taxon>Ecdysozoa</taxon>
        <taxon>Arthropoda</taxon>
        <taxon>Crustacea</taxon>
        <taxon>Multicrustacea</taxon>
        <taxon>Malacostraca</taxon>
        <taxon>Eumalacostraca</taxon>
        <taxon>Eucarida</taxon>
        <taxon>Decapoda</taxon>
        <taxon>Pleocyemata</taxon>
        <taxon>Brachyura</taxon>
        <taxon>Eubrachyura</taxon>
        <taxon>Portunoidea</taxon>
        <taxon>Portunidae</taxon>
        <taxon>Portuninae</taxon>
        <taxon>Portunus</taxon>
    </lineage>
</organism>
<evidence type="ECO:0000256" key="2">
    <source>
        <dbReference type="ARBA" id="ARBA00022737"/>
    </source>
</evidence>
<dbReference type="InterPro" id="IPR032675">
    <property type="entry name" value="LRR_dom_sf"/>
</dbReference>
<evidence type="ECO:0000256" key="1">
    <source>
        <dbReference type="ARBA" id="ARBA00022614"/>
    </source>
</evidence>
<dbReference type="EMBL" id="VSRR010084139">
    <property type="protein sequence ID" value="MPC90371.1"/>
    <property type="molecule type" value="Genomic_DNA"/>
</dbReference>
<dbReference type="OrthoDB" id="8400687at2759"/>
<dbReference type="SMART" id="SM00369">
    <property type="entry name" value="LRR_TYP"/>
    <property type="match status" value="2"/>
</dbReference>
<dbReference type="Proteomes" id="UP000324222">
    <property type="component" value="Unassembled WGS sequence"/>
</dbReference>
<dbReference type="SUPFAM" id="SSF52058">
    <property type="entry name" value="L domain-like"/>
    <property type="match status" value="1"/>
</dbReference>
<keyword evidence="2" id="KW-0677">Repeat</keyword>
<gene>
    <name evidence="3" type="primary">Rtn4rl2</name>
    <name evidence="3" type="ORF">E2C01_085352</name>
</gene>
<sequence>MDLQNLSFLNLNYNMIKVLGQSVFKGLKALERLSLYSNQINHVDDNAFFGIGK</sequence>
<keyword evidence="1" id="KW-0433">Leucine-rich repeat</keyword>
<name>A0A5B7IXL9_PORTR</name>
<keyword evidence="3" id="KW-0675">Receptor</keyword>
<proteinExistence type="predicted"/>
<protein>
    <submittedName>
        <fullName evidence="3">Reticulon-4 receptor-like 2</fullName>
    </submittedName>
</protein>
<dbReference type="Pfam" id="PF13855">
    <property type="entry name" value="LRR_8"/>
    <property type="match status" value="1"/>
</dbReference>
<dbReference type="Gene3D" id="3.80.10.10">
    <property type="entry name" value="Ribonuclease Inhibitor"/>
    <property type="match status" value="1"/>
</dbReference>